<organism evidence="2 3">
    <name type="scientific">Chrysodeixis includens</name>
    <name type="common">Soybean looper</name>
    <name type="synonym">Pseudoplusia includens</name>
    <dbReference type="NCBI Taxonomy" id="689277"/>
    <lineage>
        <taxon>Eukaryota</taxon>
        <taxon>Metazoa</taxon>
        <taxon>Ecdysozoa</taxon>
        <taxon>Arthropoda</taxon>
        <taxon>Hexapoda</taxon>
        <taxon>Insecta</taxon>
        <taxon>Pterygota</taxon>
        <taxon>Neoptera</taxon>
        <taxon>Endopterygota</taxon>
        <taxon>Lepidoptera</taxon>
        <taxon>Glossata</taxon>
        <taxon>Ditrysia</taxon>
        <taxon>Noctuoidea</taxon>
        <taxon>Noctuidae</taxon>
        <taxon>Plusiinae</taxon>
        <taxon>Chrysodeixis</taxon>
    </lineage>
</organism>
<dbReference type="EMBL" id="LR824015">
    <property type="protein sequence ID" value="CAH0583126.1"/>
    <property type="molecule type" value="Genomic_DNA"/>
</dbReference>
<dbReference type="GO" id="GO:0140664">
    <property type="term" value="F:ATP-dependent DNA damage sensor activity"/>
    <property type="evidence" value="ECO:0007669"/>
    <property type="project" value="InterPro"/>
</dbReference>
<dbReference type="GO" id="GO:0006298">
    <property type="term" value="P:mismatch repair"/>
    <property type="evidence" value="ECO:0007669"/>
    <property type="project" value="InterPro"/>
</dbReference>
<dbReference type="InterPro" id="IPR042121">
    <property type="entry name" value="MutL_C_regsub"/>
</dbReference>
<dbReference type="Proteomes" id="UP001154114">
    <property type="component" value="Chromosome 12"/>
</dbReference>
<dbReference type="InterPro" id="IPR042120">
    <property type="entry name" value="MutL_C_dimsub"/>
</dbReference>
<dbReference type="AlphaFoldDB" id="A0A9P0BI08"/>
<protein>
    <recommendedName>
        <fullName evidence="1">MutL C-terminal dimerisation domain-containing protein</fullName>
    </recommendedName>
</protein>
<dbReference type="PANTHER" id="PTHR10073:SF47">
    <property type="entry name" value="DNA MISMATCH REPAIR PROTEIN MLH3"/>
    <property type="match status" value="1"/>
</dbReference>
<dbReference type="OrthoDB" id="429932at2759"/>
<sequence>MFVFICLGRLIKRKKKSDQKIKNHQVSKLLTKEQLHIMQAPDHGHMPLRNANHKSKDDLSVEEHLGEVEKAIPVVDHSQNENLNAMSKKDNNPKEFENTHKNNLKFKDKTRKKKRILDLQNKKPIKHKYKHKTISKKSKMQNYKDHDQKTITETDLIYEKSKMVAQKAEELQRRDKQNVNTRLGVNPSTKYVDANYDHIFLAPKNRVTDNRKIITYKPKLFKTTYDLLQPIMTSQRGEYIMRNQDISEELYGENRHFNYRHKATSLLTHKLPKRCPLPQTVTCSEQIDIRTMQQEHSTYYTISSNKSGISDHYVNENCYKTSSQITMYDTVNEGNISYKDNLDISYNHERAKNCTAGDYFESILTYDSHHYHRNEFNEETGKTRQCSPQRKQNIRFISKQSKENFASVKIHRYKCRKQSVSKRTTCRKVNTKQVIDNSSYTIEYSESNVNEFNSVCKNDYIANETYYVKHTSQNYELDQDFGLTYAISPSILPCNIMKEHYNEINRSSVIESDELFDKSSNDVGVKIFSKAENENESDENNLNIVFVSKSQGSENEIEPLNLCETVLRESDSVEKEFYTSFHENNQLNDSLYNNVEDIQDTIYLNNGQKPREIIANHENVIEPTENVSHHFLSLVTKEPNILIRDPTAKTQMDEENLNKITLPDDVPIHGKEMSLGKEFIEMDANNFNLKNRPRFMPKGMSQIFENCRTKNDCNYILDEDYYEDSIYNNFVHDVKVNTEIYEPRIQNVEDLTTRDIHNFQTRVKKNNASLTFDERSLRNAKVLGQVDCKFIAAIVEEKYHETEEPTKYLVLFDQHAVHERIRLENNLAEYIHDDKWKSTPLDNVSLKLSNDEILYLHNYKDKFNQLGLQWTILNENEITINSIPKAILGKNLREVEKVIKAVKNLIVEEINAIKIQKGCLILYPKSIMDLVFSEACRYAIKFGDHLSKNDCVQLIQSLSACKTPFQCAHGRPVMAVIMDIKRNKREYKINKEKLYCFRSKSSTLLG</sequence>
<dbReference type="Gene3D" id="3.30.1540.20">
    <property type="entry name" value="MutL, C-terminal domain, dimerisation subdomain"/>
    <property type="match status" value="1"/>
</dbReference>
<dbReference type="Pfam" id="PF08676">
    <property type="entry name" value="MutL_C"/>
    <property type="match status" value="1"/>
</dbReference>
<evidence type="ECO:0000313" key="2">
    <source>
        <dbReference type="EMBL" id="CAH0583126.1"/>
    </source>
</evidence>
<dbReference type="PANTHER" id="PTHR10073">
    <property type="entry name" value="DNA MISMATCH REPAIR PROTEIN MLH, PMS, MUTL"/>
    <property type="match status" value="1"/>
</dbReference>
<dbReference type="InterPro" id="IPR037198">
    <property type="entry name" value="MutL_C_sf"/>
</dbReference>
<evidence type="ECO:0000313" key="3">
    <source>
        <dbReference type="Proteomes" id="UP001154114"/>
    </source>
</evidence>
<dbReference type="InterPro" id="IPR014790">
    <property type="entry name" value="MutL_C"/>
</dbReference>
<dbReference type="GO" id="GO:0032300">
    <property type="term" value="C:mismatch repair complex"/>
    <property type="evidence" value="ECO:0007669"/>
    <property type="project" value="InterPro"/>
</dbReference>
<dbReference type="Gene3D" id="3.30.1370.100">
    <property type="entry name" value="MutL, C-terminal domain, regulatory subdomain"/>
    <property type="match status" value="1"/>
</dbReference>
<name>A0A9P0BI08_CHRIL</name>
<accession>A0A9P0BI08</accession>
<dbReference type="SMART" id="SM00853">
    <property type="entry name" value="MutL_C"/>
    <property type="match status" value="1"/>
</dbReference>
<dbReference type="InterPro" id="IPR038973">
    <property type="entry name" value="MutL/Mlh/Pms-like"/>
</dbReference>
<proteinExistence type="predicted"/>
<feature type="domain" description="MutL C-terminal dimerisation" evidence="1">
    <location>
        <begin position="782"/>
        <end position="946"/>
    </location>
</feature>
<dbReference type="GO" id="GO:0016887">
    <property type="term" value="F:ATP hydrolysis activity"/>
    <property type="evidence" value="ECO:0007669"/>
    <property type="project" value="InterPro"/>
</dbReference>
<dbReference type="GO" id="GO:0005524">
    <property type="term" value="F:ATP binding"/>
    <property type="evidence" value="ECO:0007669"/>
    <property type="project" value="InterPro"/>
</dbReference>
<gene>
    <name evidence="2" type="ORF">CINC_LOCUS2120</name>
</gene>
<keyword evidence="3" id="KW-1185">Reference proteome</keyword>
<evidence type="ECO:0000259" key="1">
    <source>
        <dbReference type="SMART" id="SM00853"/>
    </source>
</evidence>
<reference evidence="2" key="1">
    <citation type="submission" date="2021-12" db="EMBL/GenBank/DDBJ databases">
        <authorList>
            <person name="King R."/>
        </authorList>
    </citation>
    <scope>NUCLEOTIDE SEQUENCE</scope>
</reference>
<dbReference type="SUPFAM" id="SSF118116">
    <property type="entry name" value="DNA mismatch repair protein MutL"/>
    <property type="match status" value="1"/>
</dbReference>